<name>A0A512JDR2_9HYPH</name>
<sequence length="95" mass="10055">MAWWGMTDLENSQRLLIEFIDGGDASQAAAAAGTIVAVVAKIDGPAAQIAALDELRLALANHCKTRDLSGEAEDRHVVIEDAIEKAMNDLQGKPA</sequence>
<evidence type="ECO:0000313" key="4">
    <source>
        <dbReference type="Proteomes" id="UP001156856"/>
    </source>
</evidence>
<organism evidence="1 3">
    <name type="scientific">Methylobacterium oxalidis</name>
    <dbReference type="NCBI Taxonomy" id="944322"/>
    <lineage>
        <taxon>Bacteria</taxon>
        <taxon>Pseudomonadati</taxon>
        <taxon>Pseudomonadota</taxon>
        <taxon>Alphaproteobacteria</taxon>
        <taxon>Hyphomicrobiales</taxon>
        <taxon>Methylobacteriaceae</taxon>
        <taxon>Methylobacterium</taxon>
    </lineage>
</organism>
<reference evidence="4" key="2">
    <citation type="journal article" date="2019" name="Int. J. Syst. Evol. Microbiol.">
        <title>The Global Catalogue of Microorganisms (GCM) 10K type strain sequencing project: providing services to taxonomists for standard genome sequencing and annotation.</title>
        <authorList>
            <consortium name="The Broad Institute Genomics Platform"/>
            <consortium name="The Broad Institute Genome Sequencing Center for Infectious Disease"/>
            <person name="Wu L."/>
            <person name="Ma J."/>
        </authorList>
    </citation>
    <scope>NUCLEOTIDE SEQUENCE [LARGE SCALE GENOMIC DNA]</scope>
    <source>
        <strain evidence="4">NBRC 107715</strain>
    </source>
</reference>
<comment type="caution">
    <text evidence="1">The sequence shown here is derived from an EMBL/GenBank/DDBJ whole genome shotgun (WGS) entry which is preliminary data.</text>
</comment>
<evidence type="ECO:0000313" key="3">
    <source>
        <dbReference type="Proteomes" id="UP000321960"/>
    </source>
</evidence>
<evidence type="ECO:0000313" key="1">
    <source>
        <dbReference type="EMBL" id="GEP08067.1"/>
    </source>
</evidence>
<dbReference type="EMBL" id="BJZU01000249">
    <property type="protein sequence ID" value="GEP08067.1"/>
    <property type="molecule type" value="Genomic_DNA"/>
</dbReference>
<reference evidence="2" key="4">
    <citation type="submission" date="2023-01" db="EMBL/GenBank/DDBJ databases">
        <title>Draft genome sequence of Methylobacterium oxalidis strain NBRC 107715.</title>
        <authorList>
            <person name="Sun Q."/>
            <person name="Mori K."/>
        </authorList>
    </citation>
    <scope>NUCLEOTIDE SEQUENCE</scope>
    <source>
        <strain evidence="2">NBRC 107715</strain>
    </source>
</reference>
<dbReference type="Proteomes" id="UP000321960">
    <property type="component" value="Unassembled WGS sequence"/>
</dbReference>
<dbReference type="AlphaFoldDB" id="A0A512JDR2"/>
<keyword evidence="4" id="KW-1185">Reference proteome</keyword>
<dbReference type="EMBL" id="BSPK01000080">
    <property type="protein sequence ID" value="GLS65777.1"/>
    <property type="molecule type" value="Genomic_DNA"/>
</dbReference>
<reference evidence="1 3" key="3">
    <citation type="submission" date="2019-07" db="EMBL/GenBank/DDBJ databases">
        <title>Whole genome shotgun sequence of Methylobacterium oxalidis NBRC 107715.</title>
        <authorList>
            <person name="Hosoyama A."/>
            <person name="Uohara A."/>
            <person name="Ohji S."/>
            <person name="Ichikawa N."/>
        </authorList>
    </citation>
    <scope>NUCLEOTIDE SEQUENCE [LARGE SCALE GENOMIC DNA]</scope>
    <source>
        <strain evidence="1 3">NBRC 107715</strain>
    </source>
</reference>
<gene>
    <name evidence="2" type="ORF">GCM10007888_41590</name>
    <name evidence="1" type="ORF">MOX02_61050</name>
</gene>
<evidence type="ECO:0000313" key="2">
    <source>
        <dbReference type="EMBL" id="GLS65777.1"/>
    </source>
</evidence>
<dbReference type="Proteomes" id="UP001156856">
    <property type="component" value="Unassembled WGS sequence"/>
</dbReference>
<reference evidence="2" key="1">
    <citation type="journal article" date="2014" name="Int. J. Syst. Evol. Microbiol.">
        <title>Complete genome of a new Firmicutes species belonging to the dominant human colonic microbiota ('Ruminococcus bicirculans') reveals two chromosomes and a selective capacity to utilize plant glucans.</title>
        <authorList>
            <consortium name="NISC Comparative Sequencing Program"/>
            <person name="Wegmann U."/>
            <person name="Louis P."/>
            <person name="Goesmann A."/>
            <person name="Henrissat B."/>
            <person name="Duncan S.H."/>
            <person name="Flint H.J."/>
        </authorList>
    </citation>
    <scope>NUCLEOTIDE SEQUENCE</scope>
    <source>
        <strain evidence="2">NBRC 107715</strain>
    </source>
</reference>
<proteinExistence type="predicted"/>
<accession>A0A512JDR2</accession>
<protein>
    <submittedName>
        <fullName evidence="1">Uncharacterized protein</fullName>
    </submittedName>
</protein>